<dbReference type="PANTHER" id="PTHR42830:SF2">
    <property type="entry name" value="OSMC_OHR FAMILY PROTEIN"/>
    <property type="match status" value="1"/>
</dbReference>
<evidence type="ECO:0000313" key="1">
    <source>
        <dbReference type="EMBL" id="GAA4696624.1"/>
    </source>
</evidence>
<dbReference type="PANTHER" id="PTHR42830">
    <property type="entry name" value="OSMOTICALLY INDUCIBLE FAMILY PROTEIN"/>
    <property type="match status" value="1"/>
</dbReference>
<proteinExistence type="predicted"/>
<dbReference type="Pfam" id="PF02566">
    <property type="entry name" value="OsmC"/>
    <property type="match status" value="1"/>
</dbReference>
<protein>
    <submittedName>
        <fullName evidence="1">OsmC family protein</fullName>
    </submittedName>
</protein>
<gene>
    <name evidence="1" type="ORF">GCM10023198_15790</name>
</gene>
<dbReference type="InterPro" id="IPR036102">
    <property type="entry name" value="OsmC/Ohrsf"/>
</dbReference>
<dbReference type="InterPro" id="IPR003718">
    <property type="entry name" value="OsmC/Ohr_fam"/>
</dbReference>
<dbReference type="Proteomes" id="UP001500843">
    <property type="component" value="Unassembled WGS sequence"/>
</dbReference>
<dbReference type="InterPro" id="IPR052707">
    <property type="entry name" value="OsmC_Ohr_Peroxiredoxin"/>
</dbReference>
<sequence length="172" mass="18481">MVPTTSRYADPMSGATHDYAVTVRWTGAGDTGTSSYAAFSRDHEIDLPHKPPLLGSSDPAFRGDPARNSPEELFVASLSQCHMLWFLHLAAESGLVVREYRDSATGTMRVEARGEGAFTDVTLHPKVVADAGELATDEHVAALHHKAHAMCFIARSVNFPVHVSPTPLSVSG</sequence>
<dbReference type="InterPro" id="IPR015946">
    <property type="entry name" value="KH_dom-like_a/b"/>
</dbReference>
<comment type="caution">
    <text evidence="1">The sequence shown here is derived from an EMBL/GenBank/DDBJ whole genome shotgun (WGS) entry which is preliminary data.</text>
</comment>
<name>A0ABP8WY50_9MICO</name>
<reference evidence="2" key="1">
    <citation type="journal article" date="2019" name="Int. J. Syst. Evol. Microbiol.">
        <title>The Global Catalogue of Microorganisms (GCM) 10K type strain sequencing project: providing services to taxonomists for standard genome sequencing and annotation.</title>
        <authorList>
            <consortium name="The Broad Institute Genomics Platform"/>
            <consortium name="The Broad Institute Genome Sequencing Center for Infectious Disease"/>
            <person name="Wu L."/>
            <person name="Ma J."/>
        </authorList>
    </citation>
    <scope>NUCLEOTIDE SEQUENCE [LARGE SCALE GENOMIC DNA]</scope>
    <source>
        <strain evidence="2">JCM 17975</strain>
    </source>
</reference>
<dbReference type="EMBL" id="BAABHM010000009">
    <property type="protein sequence ID" value="GAA4696624.1"/>
    <property type="molecule type" value="Genomic_DNA"/>
</dbReference>
<organism evidence="1 2">
    <name type="scientific">Promicromonospora umidemergens</name>
    <dbReference type="NCBI Taxonomy" id="629679"/>
    <lineage>
        <taxon>Bacteria</taxon>
        <taxon>Bacillati</taxon>
        <taxon>Actinomycetota</taxon>
        <taxon>Actinomycetes</taxon>
        <taxon>Micrococcales</taxon>
        <taxon>Promicromonosporaceae</taxon>
        <taxon>Promicromonospora</taxon>
    </lineage>
</organism>
<dbReference type="SUPFAM" id="SSF82784">
    <property type="entry name" value="OsmC-like"/>
    <property type="match status" value="1"/>
</dbReference>
<keyword evidence="2" id="KW-1185">Reference proteome</keyword>
<accession>A0ABP8WY50</accession>
<dbReference type="Gene3D" id="3.30.300.20">
    <property type="match status" value="1"/>
</dbReference>
<evidence type="ECO:0000313" key="2">
    <source>
        <dbReference type="Proteomes" id="UP001500843"/>
    </source>
</evidence>